<dbReference type="Gene3D" id="3.40.190.80">
    <property type="match status" value="1"/>
</dbReference>
<dbReference type="EC" id="3.1.3.11" evidence="4 13"/>
<dbReference type="GO" id="GO:0005829">
    <property type="term" value="C:cytosol"/>
    <property type="evidence" value="ECO:0007669"/>
    <property type="project" value="TreeGrafter"/>
</dbReference>
<protein>
    <recommendedName>
        <fullName evidence="11 13">Fructose-1,6-bisphosphatase class 1</fullName>
        <shortName evidence="13">FBPase class 1</shortName>
        <ecNumber evidence="4 13">3.1.3.11</ecNumber>
    </recommendedName>
    <alternativeName>
        <fullName evidence="12 13">D-fructose-1,6-bisphosphate 1-phosphohydrolase class 1</fullName>
    </alternativeName>
</protein>
<dbReference type="InterPro" id="IPR033391">
    <property type="entry name" value="FBPase_N"/>
</dbReference>
<dbReference type="InterPro" id="IPR044015">
    <property type="entry name" value="FBPase_C_dom"/>
</dbReference>
<dbReference type="HOGENOM" id="CLU_039977_2_2_3"/>
<dbReference type="FunFam" id="3.30.540.10:FF:000002">
    <property type="entry name" value="Fructose-1,6-bisphosphatase class 1"/>
    <property type="match status" value="1"/>
</dbReference>
<evidence type="ECO:0000256" key="3">
    <source>
        <dbReference type="ARBA" id="ARBA00010941"/>
    </source>
</evidence>
<dbReference type="NCBIfam" id="NF006778">
    <property type="entry name" value="PRK09293.1-1"/>
    <property type="match status" value="1"/>
</dbReference>
<feature type="binding site" evidence="13">
    <location>
        <begin position="126"/>
        <end position="129"/>
    </location>
    <ligand>
        <name>substrate</name>
    </ligand>
</feature>
<dbReference type="AlphaFoldDB" id="U5QPR8"/>
<feature type="binding site" evidence="13">
    <location>
        <position position="286"/>
    </location>
    <ligand>
        <name>Mg(2+)</name>
        <dbReference type="ChEBI" id="CHEBI:18420"/>
        <label>2</label>
    </ligand>
</feature>
<dbReference type="GO" id="GO:0042132">
    <property type="term" value="F:fructose 1,6-bisphosphate 1-phosphatase activity"/>
    <property type="evidence" value="ECO:0007669"/>
    <property type="project" value="UniProtKB-UniRule"/>
</dbReference>
<feature type="binding site" evidence="13">
    <location>
        <position position="125"/>
    </location>
    <ligand>
        <name>Mg(2+)</name>
        <dbReference type="ChEBI" id="CHEBI:18420"/>
        <label>1</label>
    </ligand>
</feature>
<accession>U5QPR8</accession>
<comment type="pathway">
    <text evidence="2">Carbohydrate biosynthesis; Calvin cycle.</text>
</comment>
<comment type="similarity">
    <text evidence="3 13 14">Belongs to the FBPase class 1 family.</text>
</comment>
<dbReference type="eggNOG" id="COG0158">
    <property type="taxonomic scope" value="Bacteria"/>
</dbReference>
<keyword evidence="8 13" id="KW-0378">Hydrolase</keyword>
<dbReference type="EMBL" id="CP003587">
    <property type="protein sequence ID" value="AGY59690.1"/>
    <property type="molecule type" value="Genomic_DNA"/>
</dbReference>
<evidence type="ECO:0000256" key="6">
    <source>
        <dbReference type="ARBA" id="ARBA00022567"/>
    </source>
</evidence>
<evidence type="ECO:0000256" key="8">
    <source>
        <dbReference type="ARBA" id="ARBA00022801"/>
    </source>
</evidence>
<comment type="subcellular location">
    <subcellularLocation>
        <location evidence="13">Cytoplasm</location>
    </subcellularLocation>
</comment>
<keyword evidence="6" id="KW-0113">Calvin cycle</keyword>
<evidence type="ECO:0000256" key="7">
    <source>
        <dbReference type="ARBA" id="ARBA00022723"/>
    </source>
</evidence>
<organism evidence="17 18">
    <name type="scientific">Gloeobacter kilaueensis (strain ATCC BAA-2537 / CCAP 1431/1 / ULC 316 / JS1)</name>
    <dbReference type="NCBI Taxonomy" id="1183438"/>
    <lineage>
        <taxon>Bacteria</taxon>
        <taxon>Bacillati</taxon>
        <taxon>Cyanobacteriota</taxon>
        <taxon>Cyanophyceae</taxon>
        <taxon>Gloeobacterales</taxon>
        <taxon>Gloeobacteraceae</taxon>
        <taxon>Gloeobacter</taxon>
    </lineage>
</organism>
<dbReference type="InterPro" id="IPR000146">
    <property type="entry name" value="FBPase_class-1"/>
</dbReference>
<dbReference type="CDD" id="cd00354">
    <property type="entry name" value="FBPase"/>
    <property type="match status" value="1"/>
</dbReference>
<dbReference type="PIRSF" id="PIRSF500210">
    <property type="entry name" value="FBPtase"/>
    <property type="match status" value="1"/>
</dbReference>
<feature type="binding site" evidence="13">
    <location>
        <position position="123"/>
    </location>
    <ligand>
        <name>Mg(2+)</name>
        <dbReference type="ChEBI" id="CHEBI:18420"/>
        <label>2</label>
    </ligand>
</feature>
<dbReference type="GO" id="GO:0006002">
    <property type="term" value="P:fructose 6-phosphate metabolic process"/>
    <property type="evidence" value="ECO:0007669"/>
    <property type="project" value="TreeGrafter"/>
</dbReference>
<keyword evidence="10 13" id="KW-0119">Carbohydrate metabolism</keyword>
<dbReference type="KEGG" id="glj:GKIL_3444"/>
<evidence type="ECO:0000256" key="13">
    <source>
        <dbReference type="HAMAP-Rule" id="MF_01855"/>
    </source>
</evidence>
<comment type="caution">
    <text evidence="13">Lacks conserved residue(s) required for the propagation of feature annotation.</text>
</comment>
<gene>
    <name evidence="13 17" type="primary">fbp</name>
    <name evidence="17" type="ORF">GKIL_3444</name>
</gene>
<comment type="cofactor">
    <cofactor evidence="13">
        <name>Mg(2+)</name>
        <dbReference type="ChEBI" id="CHEBI:18420"/>
    </cofactor>
    <text evidence="13">Binds 2 magnesium ions per subunit.</text>
</comment>
<dbReference type="Pfam" id="PF18913">
    <property type="entry name" value="FBPase_C"/>
    <property type="match status" value="1"/>
</dbReference>
<dbReference type="FunFam" id="3.40.190.80:FF:000001">
    <property type="entry name" value="Fructose-1,6-bisphosphatase class 1"/>
    <property type="match status" value="1"/>
</dbReference>
<dbReference type="GO" id="GO:0000287">
    <property type="term" value="F:magnesium ion binding"/>
    <property type="evidence" value="ECO:0007669"/>
    <property type="project" value="UniProtKB-UniRule"/>
</dbReference>
<comment type="catalytic activity">
    <reaction evidence="1 13">
        <text>beta-D-fructose 1,6-bisphosphate + H2O = beta-D-fructose 6-phosphate + phosphate</text>
        <dbReference type="Rhea" id="RHEA:11064"/>
        <dbReference type="ChEBI" id="CHEBI:15377"/>
        <dbReference type="ChEBI" id="CHEBI:32966"/>
        <dbReference type="ChEBI" id="CHEBI:43474"/>
        <dbReference type="ChEBI" id="CHEBI:57634"/>
        <dbReference type="EC" id="3.1.3.11"/>
    </reaction>
</comment>
<dbReference type="PANTHER" id="PTHR11556:SF35">
    <property type="entry name" value="SEDOHEPTULOSE-1,7-BISPHOSPHATASE, CHLOROPLASTIC"/>
    <property type="match status" value="1"/>
</dbReference>
<dbReference type="InterPro" id="IPR028343">
    <property type="entry name" value="FBPtase"/>
</dbReference>
<dbReference type="GO" id="GO:0006000">
    <property type="term" value="P:fructose metabolic process"/>
    <property type="evidence" value="ECO:0007669"/>
    <property type="project" value="TreeGrafter"/>
</dbReference>
<dbReference type="STRING" id="1183438.GKIL_3444"/>
<feature type="binding site" evidence="13">
    <location>
        <position position="250"/>
    </location>
    <ligand>
        <name>substrate</name>
    </ligand>
</feature>
<dbReference type="OrthoDB" id="9806756at2"/>
<dbReference type="Pfam" id="PF00316">
    <property type="entry name" value="FBPase"/>
    <property type="match status" value="1"/>
</dbReference>
<comment type="subunit">
    <text evidence="13">Homotetramer.</text>
</comment>
<evidence type="ECO:0000256" key="2">
    <source>
        <dbReference type="ARBA" id="ARBA00005215"/>
    </source>
</evidence>
<evidence type="ECO:0000256" key="14">
    <source>
        <dbReference type="RuleBase" id="RU000508"/>
    </source>
</evidence>
<evidence type="ECO:0000256" key="5">
    <source>
        <dbReference type="ARBA" id="ARBA00022490"/>
    </source>
</evidence>
<feature type="binding site" evidence="13">
    <location>
        <position position="217"/>
    </location>
    <ligand>
        <name>substrate</name>
    </ligand>
</feature>
<evidence type="ECO:0000259" key="15">
    <source>
        <dbReference type="Pfam" id="PF00316"/>
    </source>
</evidence>
<dbReference type="GO" id="GO:0030388">
    <property type="term" value="P:fructose 1,6-bisphosphate metabolic process"/>
    <property type="evidence" value="ECO:0007669"/>
    <property type="project" value="TreeGrafter"/>
</dbReference>
<evidence type="ECO:0000256" key="10">
    <source>
        <dbReference type="ARBA" id="ARBA00023277"/>
    </source>
</evidence>
<keyword evidence="5 13" id="KW-0963">Cytoplasm</keyword>
<evidence type="ECO:0000259" key="16">
    <source>
        <dbReference type="Pfam" id="PF18913"/>
    </source>
</evidence>
<dbReference type="PATRIC" id="fig|1183438.3.peg.3383"/>
<feature type="domain" description="Fructose-1-6-bisphosphatase class 1 C-terminal" evidence="16">
    <location>
        <begin position="207"/>
        <end position="335"/>
    </location>
</feature>
<dbReference type="GO" id="GO:0005986">
    <property type="term" value="P:sucrose biosynthetic process"/>
    <property type="evidence" value="ECO:0007669"/>
    <property type="project" value="TreeGrafter"/>
</dbReference>
<feature type="binding site" evidence="13">
    <location>
        <position position="280"/>
    </location>
    <ligand>
        <name>substrate</name>
    </ligand>
</feature>
<dbReference type="PROSITE" id="PS00124">
    <property type="entry name" value="FBPASE"/>
    <property type="match status" value="1"/>
</dbReference>
<feature type="domain" description="Fructose-1-6-bisphosphatase class I N-terminal" evidence="15">
    <location>
        <begin position="13"/>
        <end position="203"/>
    </location>
</feature>
<sequence length="347" mass="37612">MNTSSLTPLSKGITLYQHILTQQVQQPEISGEFSGLMVQISLAAKLISRQLAQAGLVENVLGFTGETNVQGEQIRHLDQYANETFIRVFKDTNLVCLLVSEELEDPLPLSNSCPLGSYALIIDPVDGSSNIDVNVSVASIFSVQRRNPAAHDQMSGLLQKGTEQVAAGYVLYGPNTMLVYTSGQGVHGFTLDAGLGEFVLSHPNIQIPVRGEYYSINDAYSSDWQPAVGAFIDYLKQARSRGEKAYSARYIGSLAADFHRTLLTGGIFLYPGTVAKPKGKLRLLYEAQPLAFIAEQAGGRASTGSERILDIEPTSLHQRVPLILGSPHEVELAVAFFTDASPVRKAV</sequence>
<evidence type="ECO:0000256" key="9">
    <source>
        <dbReference type="ARBA" id="ARBA00022842"/>
    </source>
</evidence>
<name>U5QPR8_GLOK1</name>
<evidence type="ECO:0000256" key="12">
    <source>
        <dbReference type="ARBA" id="ARBA00081210"/>
    </source>
</evidence>
<evidence type="ECO:0000256" key="1">
    <source>
        <dbReference type="ARBA" id="ARBA00001273"/>
    </source>
</evidence>
<dbReference type="Gene3D" id="3.30.540.10">
    <property type="entry name" value="Fructose-1,6-Bisphosphatase, subunit A, domain 1"/>
    <property type="match status" value="1"/>
</dbReference>
<feature type="binding site" evidence="13">
    <location>
        <position position="123"/>
    </location>
    <ligand>
        <name>Mg(2+)</name>
        <dbReference type="ChEBI" id="CHEBI:18420"/>
        <label>1</label>
    </ligand>
</feature>
<dbReference type="PANTHER" id="PTHR11556">
    <property type="entry name" value="FRUCTOSE-1,6-BISPHOSPHATASE-RELATED"/>
    <property type="match status" value="1"/>
</dbReference>
<keyword evidence="9 13" id="KW-0460">Magnesium</keyword>
<dbReference type="RefSeq" id="WP_023174988.1">
    <property type="nucleotide sequence ID" value="NC_022600.1"/>
</dbReference>
<dbReference type="PRINTS" id="PR00115">
    <property type="entry name" value="F16BPHPHTASE"/>
</dbReference>
<feature type="binding site" evidence="13">
    <location>
        <position position="126"/>
    </location>
    <ligand>
        <name>Mg(2+)</name>
        <dbReference type="ChEBI" id="CHEBI:18420"/>
        <label>2</label>
    </ligand>
</feature>
<reference evidence="17 18" key="1">
    <citation type="journal article" date="2013" name="PLoS ONE">
        <title>Cultivation and Complete Genome Sequencing of Gloeobacter kilaueensis sp. nov., from a Lava Cave in Kilauea Caldera, Hawai'i.</title>
        <authorList>
            <person name="Saw J.H."/>
            <person name="Schatz M."/>
            <person name="Brown M.V."/>
            <person name="Kunkel D.D."/>
            <person name="Foster J.S."/>
            <person name="Shick H."/>
            <person name="Christensen S."/>
            <person name="Hou S."/>
            <person name="Wan X."/>
            <person name="Donachie S.P."/>
        </authorList>
    </citation>
    <scope>NUCLEOTIDE SEQUENCE [LARGE SCALE GENOMIC DNA]</scope>
    <source>
        <strain evidence="18">JS</strain>
    </source>
</reference>
<dbReference type="InterPro" id="IPR020548">
    <property type="entry name" value="Fructose_bisphosphatase_AS"/>
</dbReference>
<dbReference type="HAMAP" id="MF_01855">
    <property type="entry name" value="FBPase_class1"/>
    <property type="match status" value="1"/>
</dbReference>
<evidence type="ECO:0000313" key="18">
    <source>
        <dbReference type="Proteomes" id="UP000017396"/>
    </source>
</evidence>
<evidence type="ECO:0000313" key="17">
    <source>
        <dbReference type="EMBL" id="AGY59690.1"/>
    </source>
</evidence>
<feature type="binding site" evidence="13">
    <location>
        <position position="101"/>
    </location>
    <ligand>
        <name>Mg(2+)</name>
        <dbReference type="ChEBI" id="CHEBI:18420"/>
        <label>1</label>
    </ligand>
</feature>
<keyword evidence="7 13" id="KW-0479">Metal-binding</keyword>
<dbReference type="Proteomes" id="UP000017396">
    <property type="component" value="Chromosome"/>
</dbReference>
<dbReference type="GO" id="GO:0006094">
    <property type="term" value="P:gluconeogenesis"/>
    <property type="evidence" value="ECO:0007669"/>
    <property type="project" value="UniProtKB-UniRule"/>
</dbReference>
<keyword evidence="18" id="KW-1185">Reference proteome</keyword>
<evidence type="ECO:0000256" key="4">
    <source>
        <dbReference type="ARBA" id="ARBA00013093"/>
    </source>
</evidence>
<dbReference type="PIRSF" id="PIRSF000904">
    <property type="entry name" value="FBPtase_SBPase"/>
    <property type="match status" value="1"/>
</dbReference>
<dbReference type="SUPFAM" id="SSF56655">
    <property type="entry name" value="Carbohydrate phosphatase"/>
    <property type="match status" value="1"/>
</dbReference>
<proteinExistence type="inferred from homology"/>
<evidence type="ECO:0000256" key="11">
    <source>
        <dbReference type="ARBA" id="ARBA00072069"/>
    </source>
</evidence>
<dbReference type="GO" id="GO:0019253">
    <property type="term" value="P:reductive pentose-phosphate cycle"/>
    <property type="evidence" value="ECO:0007669"/>
    <property type="project" value="UniProtKB-KW"/>
</dbReference>